<dbReference type="Gene3D" id="1.10.10.60">
    <property type="entry name" value="Homeodomain-like"/>
    <property type="match status" value="1"/>
</dbReference>
<evidence type="ECO:0000313" key="5">
    <source>
        <dbReference type="EMBL" id="NEV93435.1"/>
    </source>
</evidence>
<dbReference type="RefSeq" id="WP_164004147.1">
    <property type="nucleotide sequence ID" value="NZ_JAAIKD010000002.1"/>
</dbReference>
<keyword evidence="2" id="KW-0238">DNA-binding</keyword>
<dbReference type="InterPro" id="IPR009057">
    <property type="entry name" value="Homeodomain-like_sf"/>
</dbReference>
<reference evidence="5 6" key="1">
    <citation type="submission" date="2020-02" db="EMBL/GenBank/DDBJ databases">
        <title>Flavobacteriaceae Psychroflexus bacterium YR1-1, complete genome.</title>
        <authorList>
            <person name="Li Y."/>
            <person name="Wu S."/>
        </authorList>
    </citation>
    <scope>NUCLEOTIDE SEQUENCE [LARGE SCALE GENOMIC DNA]</scope>
    <source>
        <strain evidence="5 6">YR1-1</strain>
    </source>
</reference>
<sequence>MKLYIKDMLNLPEEEQVKKELNKLKIPYGCIADGIIDLPQDLNPRKHSKLKNSLLPYGLKLHDTSKVILVEKIKVVIKEMLSYADGLQIMSYSDYISMKLRYDYTYLANVFSMVNGISIQQFIIQRKIERVKFYFLTTNISLSEISYLMHYSSVAHLSGQFKKVTGLSPSCYKQMMSQRKDSLSLG</sequence>
<name>A0A6B3R3N1_9FLAO</name>
<organism evidence="5 6">
    <name type="scientific">Psychroflexus aurantiacus</name>
    <dbReference type="NCBI Taxonomy" id="2709310"/>
    <lineage>
        <taxon>Bacteria</taxon>
        <taxon>Pseudomonadati</taxon>
        <taxon>Bacteroidota</taxon>
        <taxon>Flavobacteriia</taxon>
        <taxon>Flavobacteriales</taxon>
        <taxon>Flavobacteriaceae</taxon>
        <taxon>Psychroflexus</taxon>
    </lineage>
</organism>
<feature type="domain" description="HTH araC/xylS-type" evidence="4">
    <location>
        <begin position="71"/>
        <end position="175"/>
    </location>
</feature>
<keyword evidence="3" id="KW-0804">Transcription</keyword>
<keyword evidence="6" id="KW-1185">Reference proteome</keyword>
<dbReference type="Pfam" id="PF12833">
    <property type="entry name" value="HTH_18"/>
    <property type="match status" value="1"/>
</dbReference>
<accession>A0A6B3R3N1</accession>
<proteinExistence type="predicted"/>
<gene>
    <name evidence="5" type="ORF">G3567_04630</name>
</gene>
<evidence type="ECO:0000259" key="4">
    <source>
        <dbReference type="PROSITE" id="PS01124"/>
    </source>
</evidence>
<evidence type="ECO:0000313" key="6">
    <source>
        <dbReference type="Proteomes" id="UP000478505"/>
    </source>
</evidence>
<dbReference type="SMART" id="SM00342">
    <property type="entry name" value="HTH_ARAC"/>
    <property type="match status" value="1"/>
</dbReference>
<dbReference type="PROSITE" id="PS01124">
    <property type="entry name" value="HTH_ARAC_FAMILY_2"/>
    <property type="match status" value="1"/>
</dbReference>
<dbReference type="InterPro" id="IPR018060">
    <property type="entry name" value="HTH_AraC"/>
</dbReference>
<dbReference type="PANTHER" id="PTHR43280:SF28">
    <property type="entry name" value="HTH-TYPE TRANSCRIPTIONAL ACTIVATOR RHAS"/>
    <property type="match status" value="1"/>
</dbReference>
<dbReference type="EMBL" id="JAAIKD010000002">
    <property type="protein sequence ID" value="NEV93435.1"/>
    <property type="molecule type" value="Genomic_DNA"/>
</dbReference>
<protein>
    <submittedName>
        <fullName evidence="5">Helix-turn-helix transcriptional regulator</fullName>
    </submittedName>
</protein>
<evidence type="ECO:0000256" key="1">
    <source>
        <dbReference type="ARBA" id="ARBA00023015"/>
    </source>
</evidence>
<dbReference type="AlphaFoldDB" id="A0A6B3R3N1"/>
<dbReference type="Proteomes" id="UP000478505">
    <property type="component" value="Unassembled WGS sequence"/>
</dbReference>
<dbReference type="GO" id="GO:0043565">
    <property type="term" value="F:sequence-specific DNA binding"/>
    <property type="evidence" value="ECO:0007669"/>
    <property type="project" value="InterPro"/>
</dbReference>
<dbReference type="PANTHER" id="PTHR43280">
    <property type="entry name" value="ARAC-FAMILY TRANSCRIPTIONAL REGULATOR"/>
    <property type="match status" value="1"/>
</dbReference>
<comment type="caution">
    <text evidence="5">The sequence shown here is derived from an EMBL/GenBank/DDBJ whole genome shotgun (WGS) entry which is preliminary data.</text>
</comment>
<evidence type="ECO:0000256" key="3">
    <source>
        <dbReference type="ARBA" id="ARBA00023163"/>
    </source>
</evidence>
<evidence type="ECO:0000256" key="2">
    <source>
        <dbReference type="ARBA" id="ARBA00023125"/>
    </source>
</evidence>
<dbReference type="SUPFAM" id="SSF46689">
    <property type="entry name" value="Homeodomain-like"/>
    <property type="match status" value="1"/>
</dbReference>
<keyword evidence="1" id="KW-0805">Transcription regulation</keyword>
<dbReference type="GO" id="GO:0003700">
    <property type="term" value="F:DNA-binding transcription factor activity"/>
    <property type="evidence" value="ECO:0007669"/>
    <property type="project" value="InterPro"/>
</dbReference>